<sequence>MEVHCRACPAKSLPYALGARPLVGQGFGPPVVGLHSTDLPLWGCTGCFTYPLGRVSPNFRVAEDTAVTCGVAPGFFNPSSVLGWYRHGNASVGAGMYVCRPPTLVPEAAPPRRRT</sequence>
<organism evidence="1 2">
    <name type="scientific">Wolfiporia cocos (strain MD-104)</name>
    <name type="common">Brown rot fungus</name>
    <dbReference type="NCBI Taxonomy" id="742152"/>
    <lineage>
        <taxon>Eukaryota</taxon>
        <taxon>Fungi</taxon>
        <taxon>Dikarya</taxon>
        <taxon>Basidiomycota</taxon>
        <taxon>Agaricomycotina</taxon>
        <taxon>Agaricomycetes</taxon>
        <taxon>Polyporales</taxon>
        <taxon>Phaeolaceae</taxon>
        <taxon>Wolfiporia</taxon>
    </lineage>
</organism>
<evidence type="ECO:0000313" key="2">
    <source>
        <dbReference type="Proteomes" id="UP000218811"/>
    </source>
</evidence>
<dbReference type="EMBL" id="KB467831">
    <property type="protein sequence ID" value="PCH33311.1"/>
    <property type="molecule type" value="Genomic_DNA"/>
</dbReference>
<keyword evidence="2" id="KW-1185">Reference proteome</keyword>
<name>A0A2H3IUC0_WOLCO</name>
<proteinExistence type="predicted"/>
<protein>
    <submittedName>
        <fullName evidence="1">Uncharacterized protein</fullName>
    </submittedName>
</protein>
<evidence type="ECO:0000313" key="1">
    <source>
        <dbReference type="EMBL" id="PCH33311.1"/>
    </source>
</evidence>
<dbReference type="Proteomes" id="UP000218811">
    <property type="component" value="Unassembled WGS sequence"/>
</dbReference>
<reference evidence="1 2" key="1">
    <citation type="journal article" date="2012" name="Science">
        <title>The Paleozoic origin of enzymatic lignin decomposition reconstructed from 31 fungal genomes.</title>
        <authorList>
            <person name="Floudas D."/>
            <person name="Binder M."/>
            <person name="Riley R."/>
            <person name="Barry K."/>
            <person name="Blanchette R.A."/>
            <person name="Henrissat B."/>
            <person name="Martinez A.T."/>
            <person name="Otillar R."/>
            <person name="Spatafora J.W."/>
            <person name="Yadav J.S."/>
            <person name="Aerts A."/>
            <person name="Benoit I."/>
            <person name="Boyd A."/>
            <person name="Carlson A."/>
            <person name="Copeland A."/>
            <person name="Coutinho P.M."/>
            <person name="de Vries R.P."/>
            <person name="Ferreira P."/>
            <person name="Findley K."/>
            <person name="Foster B."/>
            <person name="Gaskell J."/>
            <person name="Glotzer D."/>
            <person name="Gorecki P."/>
            <person name="Heitman J."/>
            <person name="Hesse C."/>
            <person name="Hori C."/>
            <person name="Igarashi K."/>
            <person name="Jurgens J.A."/>
            <person name="Kallen N."/>
            <person name="Kersten P."/>
            <person name="Kohler A."/>
            <person name="Kuees U."/>
            <person name="Kumar T.K.A."/>
            <person name="Kuo A."/>
            <person name="LaButti K."/>
            <person name="Larrondo L.F."/>
            <person name="Lindquist E."/>
            <person name="Ling A."/>
            <person name="Lombard V."/>
            <person name="Lucas S."/>
            <person name="Lundell T."/>
            <person name="Martin R."/>
            <person name="McLaughlin D.J."/>
            <person name="Morgenstern I."/>
            <person name="Morin E."/>
            <person name="Murat C."/>
            <person name="Nagy L.G."/>
            <person name="Nolan M."/>
            <person name="Ohm R.A."/>
            <person name="Patyshakuliyeva A."/>
            <person name="Rokas A."/>
            <person name="Ruiz-Duenas F.J."/>
            <person name="Sabat G."/>
            <person name="Salamov A."/>
            <person name="Samejima M."/>
            <person name="Schmutz J."/>
            <person name="Slot J.C."/>
            <person name="St John F."/>
            <person name="Stenlid J."/>
            <person name="Sun H."/>
            <person name="Sun S."/>
            <person name="Syed K."/>
            <person name="Tsang A."/>
            <person name="Wiebenga A."/>
            <person name="Young D."/>
            <person name="Pisabarro A."/>
            <person name="Eastwood D.C."/>
            <person name="Martin F."/>
            <person name="Cullen D."/>
            <person name="Grigoriev I.V."/>
            <person name="Hibbett D.S."/>
        </authorList>
    </citation>
    <scope>NUCLEOTIDE SEQUENCE [LARGE SCALE GENOMIC DNA]</scope>
    <source>
        <strain evidence="1 2">MD-104</strain>
    </source>
</reference>
<accession>A0A2H3IUC0</accession>
<gene>
    <name evidence="1" type="ORF">WOLCODRAFT_147410</name>
</gene>
<dbReference type="AlphaFoldDB" id="A0A2H3IUC0"/>